<name>Q07LB7_RHOP5</name>
<dbReference type="eggNOG" id="COG0456">
    <property type="taxonomic scope" value="Bacteria"/>
</dbReference>
<dbReference type="InterPro" id="IPR000182">
    <property type="entry name" value="GNAT_dom"/>
</dbReference>
<reference evidence="4" key="1">
    <citation type="submission" date="2006-09" db="EMBL/GenBank/DDBJ databases">
        <title>Complete sequence of Rhodopseudomonas palustris BisA53.</title>
        <authorList>
            <consortium name="US DOE Joint Genome Institute"/>
            <person name="Copeland A."/>
            <person name="Lucas S."/>
            <person name="Lapidus A."/>
            <person name="Barry K."/>
            <person name="Detter J.C."/>
            <person name="Glavina del Rio T."/>
            <person name="Hammon N."/>
            <person name="Israni S."/>
            <person name="Dalin E."/>
            <person name="Tice H."/>
            <person name="Pitluck S."/>
            <person name="Chain P."/>
            <person name="Malfatti S."/>
            <person name="Shin M."/>
            <person name="Vergez L."/>
            <person name="Schmutz J."/>
            <person name="Larimer F."/>
            <person name="Land M."/>
            <person name="Hauser L."/>
            <person name="Pelletier D.A."/>
            <person name="Kyrpides N."/>
            <person name="Kim E."/>
            <person name="Harwood C.S."/>
            <person name="Oda Y."/>
            <person name="Richardson P."/>
        </authorList>
    </citation>
    <scope>NUCLEOTIDE SEQUENCE [LARGE SCALE GENOMIC DNA]</scope>
    <source>
        <strain evidence="4">BisA53</strain>
    </source>
</reference>
<keyword evidence="1 4" id="KW-0808">Transferase</keyword>
<gene>
    <name evidence="4" type="ordered locus">RPE_3335</name>
</gene>
<dbReference type="EMBL" id="CP000463">
    <property type="protein sequence ID" value="ABJ07267.1"/>
    <property type="molecule type" value="Genomic_DNA"/>
</dbReference>
<dbReference type="SUPFAM" id="SSF55729">
    <property type="entry name" value="Acyl-CoA N-acyltransferases (Nat)"/>
    <property type="match status" value="1"/>
</dbReference>
<dbReference type="CDD" id="cd04301">
    <property type="entry name" value="NAT_SF"/>
    <property type="match status" value="1"/>
</dbReference>
<dbReference type="GO" id="GO:0016747">
    <property type="term" value="F:acyltransferase activity, transferring groups other than amino-acyl groups"/>
    <property type="evidence" value="ECO:0007669"/>
    <property type="project" value="InterPro"/>
</dbReference>
<dbReference type="InterPro" id="IPR016181">
    <property type="entry name" value="Acyl_CoA_acyltransferase"/>
</dbReference>
<dbReference type="Gene3D" id="3.40.630.30">
    <property type="match status" value="1"/>
</dbReference>
<feature type="domain" description="N-acetyltransferase" evidence="3">
    <location>
        <begin position="4"/>
        <end position="155"/>
    </location>
</feature>
<evidence type="ECO:0000256" key="2">
    <source>
        <dbReference type="ARBA" id="ARBA00023315"/>
    </source>
</evidence>
<dbReference type="PROSITE" id="PS51186">
    <property type="entry name" value="GNAT"/>
    <property type="match status" value="1"/>
</dbReference>
<evidence type="ECO:0000259" key="3">
    <source>
        <dbReference type="PROSITE" id="PS51186"/>
    </source>
</evidence>
<accession>Q07LB7</accession>
<evidence type="ECO:0000256" key="1">
    <source>
        <dbReference type="ARBA" id="ARBA00022679"/>
    </source>
</evidence>
<dbReference type="STRING" id="316055.RPE_3335"/>
<dbReference type="PANTHER" id="PTHR43877">
    <property type="entry name" value="AMINOALKYLPHOSPHONATE N-ACETYLTRANSFERASE-RELATED-RELATED"/>
    <property type="match status" value="1"/>
</dbReference>
<evidence type="ECO:0000313" key="4">
    <source>
        <dbReference type="EMBL" id="ABJ07267.1"/>
    </source>
</evidence>
<organism evidence="4">
    <name type="scientific">Rhodopseudomonas palustris (strain BisA53)</name>
    <dbReference type="NCBI Taxonomy" id="316055"/>
    <lineage>
        <taxon>Bacteria</taxon>
        <taxon>Pseudomonadati</taxon>
        <taxon>Pseudomonadota</taxon>
        <taxon>Alphaproteobacteria</taxon>
        <taxon>Hyphomicrobiales</taxon>
        <taxon>Nitrobacteraceae</taxon>
        <taxon>Rhodopseudomonas</taxon>
    </lineage>
</organism>
<dbReference type="Pfam" id="PF00583">
    <property type="entry name" value="Acetyltransf_1"/>
    <property type="match status" value="1"/>
</dbReference>
<dbReference type="OrthoDB" id="9809751at2"/>
<dbReference type="HOGENOM" id="CLU_117112_4_0_5"/>
<dbReference type="AlphaFoldDB" id="Q07LB7"/>
<dbReference type="KEGG" id="rpe:RPE_3335"/>
<keyword evidence="2" id="KW-0012">Acyltransferase</keyword>
<protein>
    <submittedName>
        <fullName evidence="4">GCN5-related N-acetyltransferase</fullName>
    </submittedName>
</protein>
<dbReference type="InterPro" id="IPR050832">
    <property type="entry name" value="Bact_Acetyltransf"/>
</dbReference>
<sequence>MARIETLVLQPHSPELLPCATWRLQAFSGVLGGSIEAELASLQALVSDATEQVALVVKVDDVAAGTCLLVRSELEPQHAVSPWLAGLYVVPECRRRGLGTLLVRAIEDQARQRGRRQLYLYTSGAVAYYERLAWRVIDRIDWKGRATSLMLRELPSTDGPAA</sequence>
<proteinExistence type="predicted"/>